<sequence>MEISDFISKCNEYFQSYIPSGARIPEGHKAVYSLARKKIGDPRLVLKATTYIRQKLVIMCYQQGFDYKKYIPVLDSIRDAARYNLSKEAPTETDWGGLLKVIIENRRQISSFDGYGSSSLDEKFDTFAWAYLRLTNYGVEFTEMDYSIYISERSFGFIQSEIERLCMAYGGNKLLVDIVHRLGKTFNNRSGRFMEYRHVSMGITSVQAALPLGYLFALGVKYTGSKGLGEERYFNHLLALISDIIITFEIQPYFQFEAMHLDADVMIEFIKKNLLYDSLVGLPQIKASCASDLIKFLLSRFSGASYSSYGISLRDVARVGLALISLSRTKQLTTVSTRDISIKAGVAEFKVSEVMERILSFNSGMVNADLEFPPSSLTINYYFKPAIKSGKRYRILPKSIASLGSLNSVCDCISRPDGKWSNPKDSGLGYAIEDFLRGKINSKGLQMVYGERVGGEVHFEADLICETEERIYIFEMKKKGLTRQALSGDELHIFSDLAKSVLATHVQAMRIEKALKSGEIITLAHDGVEQTISLNGRSVTRISVSLHDFGALQDKIVMQRILNIAISSEVSHADVNVDKFLKEWREYSIELRRLARENGESEVEGAHPFHDSLFMSVPQIVMVLDNSEGADDFFKNIRSFVCMGTGSRDTYTEFLNRLRLTEQCKAEGISI</sequence>
<organism evidence="1 2">
    <name type="scientific">Pseudomonas gingeri</name>
    <dbReference type="NCBI Taxonomy" id="117681"/>
    <lineage>
        <taxon>Bacteria</taxon>
        <taxon>Pseudomonadati</taxon>
        <taxon>Pseudomonadota</taxon>
        <taxon>Gammaproteobacteria</taxon>
        <taxon>Pseudomonadales</taxon>
        <taxon>Pseudomonadaceae</taxon>
        <taxon>Pseudomonas</taxon>
    </lineage>
</organism>
<protein>
    <recommendedName>
        <fullName evidence="3">NERD domain-containing protein</fullName>
    </recommendedName>
</protein>
<evidence type="ECO:0008006" key="3">
    <source>
        <dbReference type="Google" id="ProtNLM"/>
    </source>
</evidence>
<name>A0A7Y7XJV2_9PSED</name>
<proteinExistence type="predicted"/>
<comment type="caution">
    <text evidence="1">The sequence shown here is derived from an EMBL/GenBank/DDBJ whole genome shotgun (WGS) entry which is preliminary data.</text>
</comment>
<reference evidence="1 2" key="1">
    <citation type="submission" date="2020-04" db="EMBL/GenBank/DDBJ databases">
        <title>Molecular characterization of pseudomonads from Agaricus bisporus reveal novel blotch 2 pathogens in Western Europe.</title>
        <authorList>
            <person name="Taparia T."/>
            <person name="Krijger M."/>
            <person name="Haynes E."/>
            <person name="Elpinstone J.G."/>
            <person name="Noble R."/>
            <person name="Van Der Wolf J."/>
        </authorList>
    </citation>
    <scope>NUCLEOTIDE SEQUENCE [LARGE SCALE GENOMIC DNA]</scope>
    <source>
        <strain evidence="1 2">H7001</strain>
    </source>
</reference>
<dbReference type="RefSeq" id="WP_177105960.1">
    <property type="nucleotide sequence ID" value="NZ_JACAQB010000041.1"/>
</dbReference>
<dbReference type="AlphaFoldDB" id="A0A7Y7XJV2"/>
<accession>A0A7Y7XJV2</accession>
<evidence type="ECO:0000313" key="1">
    <source>
        <dbReference type="EMBL" id="NWC00822.1"/>
    </source>
</evidence>
<dbReference type="EMBL" id="JACAQB010000041">
    <property type="protein sequence ID" value="NWC00822.1"/>
    <property type="molecule type" value="Genomic_DNA"/>
</dbReference>
<evidence type="ECO:0000313" key="2">
    <source>
        <dbReference type="Proteomes" id="UP000539985"/>
    </source>
</evidence>
<dbReference type="Proteomes" id="UP000539985">
    <property type="component" value="Unassembled WGS sequence"/>
</dbReference>
<gene>
    <name evidence="1" type="ORF">HX882_33655</name>
</gene>